<dbReference type="AlphaFoldDB" id="A0A0F9E2Q1"/>
<proteinExistence type="predicted"/>
<feature type="non-terminal residue" evidence="1">
    <location>
        <position position="63"/>
    </location>
</feature>
<sequence length="63" mass="7325">MKRDERLTLRKGEIKSLPGTCDNLEYLGIEDELLSFNFYKPRSSCKVLIPLDRINNDQDPVNI</sequence>
<evidence type="ECO:0000313" key="1">
    <source>
        <dbReference type="EMBL" id="KKL68298.1"/>
    </source>
</evidence>
<reference evidence="1" key="1">
    <citation type="journal article" date="2015" name="Nature">
        <title>Complex archaea that bridge the gap between prokaryotes and eukaryotes.</title>
        <authorList>
            <person name="Spang A."/>
            <person name="Saw J.H."/>
            <person name="Jorgensen S.L."/>
            <person name="Zaremba-Niedzwiedzka K."/>
            <person name="Martijn J."/>
            <person name="Lind A.E."/>
            <person name="van Eijk R."/>
            <person name="Schleper C."/>
            <person name="Guy L."/>
            <person name="Ettema T.J."/>
        </authorList>
    </citation>
    <scope>NUCLEOTIDE SEQUENCE</scope>
</reference>
<accession>A0A0F9E2Q1</accession>
<name>A0A0F9E2Q1_9ZZZZ</name>
<protein>
    <submittedName>
        <fullName evidence="1">Uncharacterized protein</fullName>
    </submittedName>
</protein>
<comment type="caution">
    <text evidence="1">The sequence shown here is derived from an EMBL/GenBank/DDBJ whole genome shotgun (WGS) entry which is preliminary data.</text>
</comment>
<organism evidence="1">
    <name type="scientific">marine sediment metagenome</name>
    <dbReference type="NCBI Taxonomy" id="412755"/>
    <lineage>
        <taxon>unclassified sequences</taxon>
        <taxon>metagenomes</taxon>
        <taxon>ecological metagenomes</taxon>
    </lineage>
</organism>
<gene>
    <name evidence="1" type="ORF">LCGC14_2126400</name>
</gene>
<dbReference type="EMBL" id="LAZR01026574">
    <property type="protein sequence ID" value="KKL68298.1"/>
    <property type="molecule type" value="Genomic_DNA"/>
</dbReference>